<accession>A0A8F4QIZ4</accession>
<evidence type="ECO:0000313" key="1">
    <source>
        <dbReference type="EMBL" id="QXE07305.1"/>
    </source>
</evidence>
<gene>
    <name evidence="1" type="ORF">BJG93_35775</name>
</gene>
<organism evidence="1 2">
    <name type="scientific">Paraburkholderia sprentiae WSM5005</name>
    <dbReference type="NCBI Taxonomy" id="754502"/>
    <lineage>
        <taxon>Bacteria</taxon>
        <taxon>Pseudomonadati</taxon>
        <taxon>Pseudomonadota</taxon>
        <taxon>Betaproteobacteria</taxon>
        <taxon>Burkholderiales</taxon>
        <taxon>Burkholderiaceae</taxon>
        <taxon>Paraburkholderia</taxon>
    </lineage>
</organism>
<reference evidence="1" key="1">
    <citation type="submission" date="2016-09" db="EMBL/GenBank/DDBJ databases">
        <title>The Complete Genome of Burkholderia sprentiae wsm5005.</title>
        <authorList>
            <person name="De Meyer S."/>
            <person name="Wang P."/>
            <person name="Terpolilli J."/>
        </authorList>
    </citation>
    <scope>NUCLEOTIDE SEQUENCE [LARGE SCALE GENOMIC DNA]</scope>
    <source>
        <strain evidence="1">WSM5005</strain>
    </source>
</reference>
<keyword evidence="2" id="KW-1185">Reference proteome</keyword>
<name>A0A8F4QIZ4_9BURK</name>
<protein>
    <submittedName>
        <fullName evidence="1">Uncharacterized protein</fullName>
    </submittedName>
</protein>
<proteinExistence type="predicted"/>
<dbReference type="RefSeq" id="WP_154671770.1">
    <property type="nucleotide sequence ID" value="NZ_CP017562.2"/>
</dbReference>
<sequence length="267" mass="30475">MVVRARKYYFARLIIDLRWAKMVGDGMQAERLVERNTLSQNLFSKESEFFRYEKHGSDTLFVWFGGINEPFFSSSFPSYSGFDCLYFRDSEFDWYANGVAGLVPDAESLIAALRDGLMPAYSHVCFAGQSSGGHAALYYGLACLADLCIVFAPQIRNQFDGQCKMVPHVPLKNLYNLYRDALETPKVLVNVSRSERDHSNEFEWNDLKQLDEFRNLDCVTLNIHPYDNHAVSVKLREEKLLYDLLVGYVGGYKALHKSRTQAAIATV</sequence>
<dbReference type="EMBL" id="CP017562">
    <property type="protein sequence ID" value="QXE07305.1"/>
    <property type="molecule type" value="Genomic_DNA"/>
</dbReference>
<dbReference type="KEGG" id="pspw:BJG93_35775"/>
<dbReference type="Proteomes" id="UP000179860">
    <property type="component" value="Chromosome 2"/>
</dbReference>
<dbReference type="AlphaFoldDB" id="A0A8F4QIZ4"/>
<dbReference type="InterPro" id="IPR029058">
    <property type="entry name" value="AB_hydrolase_fold"/>
</dbReference>
<dbReference type="OrthoDB" id="1997677at2"/>
<evidence type="ECO:0000313" key="2">
    <source>
        <dbReference type="Proteomes" id="UP000179860"/>
    </source>
</evidence>
<dbReference type="SUPFAM" id="SSF53474">
    <property type="entry name" value="alpha/beta-Hydrolases"/>
    <property type="match status" value="2"/>
</dbReference>